<protein>
    <submittedName>
        <fullName evidence="2">Demethylmenaquinone methyltransferase/2-methoxy-6-polyprenyl-1,4-benzoquinol methylase</fullName>
    </submittedName>
</protein>
<comment type="caution">
    <text evidence="2">The sequence shown here is derived from an EMBL/GenBank/DDBJ whole genome shotgun (WGS) entry which is preliminary data.</text>
</comment>
<organism evidence="2 3">
    <name type="scientific">Nesterenkonia sandarakina</name>
    <dbReference type="NCBI Taxonomy" id="272918"/>
    <lineage>
        <taxon>Bacteria</taxon>
        <taxon>Bacillati</taxon>
        <taxon>Actinomycetota</taxon>
        <taxon>Actinomycetes</taxon>
        <taxon>Micrococcales</taxon>
        <taxon>Micrococcaceae</taxon>
        <taxon>Nesterenkonia</taxon>
    </lineage>
</organism>
<dbReference type="CDD" id="cd02440">
    <property type="entry name" value="AdoMet_MTases"/>
    <property type="match status" value="1"/>
</dbReference>
<evidence type="ECO:0000259" key="1">
    <source>
        <dbReference type="Pfam" id="PF13847"/>
    </source>
</evidence>
<dbReference type="GO" id="GO:0032259">
    <property type="term" value="P:methylation"/>
    <property type="evidence" value="ECO:0007669"/>
    <property type="project" value="UniProtKB-KW"/>
</dbReference>
<dbReference type="InterPro" id="IPR029063">
    <property type="entry name" value="SAM-dependent_MTases_sf"/>
</dbReference>
<keyword evidence="3" id="KW-1185">Reference proteome</keyword>
<dbReference type="Gene3D" id="3.40.50.150">
    <property type="entry name" value="Vaccinia Virus protein VP39"/>
    <property type="match status" value="1"/>
</dbReference>
<dbReference type="Proteomes" id="UP000238217">
    <property type="component" value="Unassembled WGS sequence"/>
</dbReference>
<keyword evidence="2" id="KW-0808">Transferase</keyword>
<sequence>MTRNSAEKYTAFAPFYDLLSAEHPVYGAGRRRLIESLAVRAGDQVVDLGCGTGLNFALLQHRVGPGGVIVGIDRSAQMLAQARRRAGRHGWDNVILVRADATTMITSEVSEQITDAGGRGLSRVGLATYALSLMDPWERAWENLWQLTRSDAQLGVLDMQRPTGLSAPLSPLARFACRLGGADIEAHPWTALERDCTQVRAASARGGHLQVRVGVKPSGRPGS</sequence>
<reference evidence="2 3" key="1">
    <citation type="submission" date="2018-03" db="EMBL/GenBank/DDBJ databases">
        <title>Comparative analysis of microorganisms from saline springs in Andes Mountain Range, Colombia.</title>
        <authorList>
            <person name="Rubin E."/>
        </authorList>
    </citation>
    <scope>NUCLEOTIDE SEQUENCE [LARGE SCALE GENOMIC DNA]</scope>
    <source>
        <strain evidence="2 3">CG 35</strain>
    </source>
</reference>
<evidence type="ECO:0000313" key="2">
    <source>
        <dbReference type="EMBL" id="PRZ11799.1"/>
    </source>
</evidence>
<keyword evidence="2" id="KW-0489">Methyltransferase</keyword>
<evidence type="ECO:0000313" key="3">
    <source>
        <dbReference type="Proteomes" id="UP000238217"/>
    </source>
</evidence>
<dbReference type="GO" id="GO:0008168">
    <property type="term" value="F:methyltransferase activity"/>
    <property type="evidence" value="ECO:0007669"/>
    <property type="project" value="UniProtKB-KW"/>
</dbReference>
<dbReference type="RefSeq" id="WP_106124094.1">
    <property type="nucleotide sequence ID" value="NZ_PVTY01000030.1"/>
</dbReference>
<feature type="domain" description="Methyltransferase" evidence="1">
    <location>
        <begin position="42"/>
        <end position="113"/>
    </location>
</feature>
<gene>
    <name evidence="2" type="ORF">BCL67_1308</name>
</gene>
<dbReference type="Pfam" id="PF13847">
    <property type="entry name" value="Methyltransf_31"/>
    <property type="match status" value="1"/>
</dbReference>
<dbReference type="AlphaFoldDB" id="A0A2T0YAS4"/>
<dbReference type="InterPro" id="IPR025714">
    <property type="entry name" value="Methyltranfer_dom"/>
</dbReference>
<dbReference type="SUPFAM" id="SSF53335">
    <property type="entry name" value="S-adenosyl-L-methionine-dependent methyltransferases"/>
    <property type="match status" value="1"/>
</dbReference>
<proteinExistence type="predicted"/>
<accession>A0A2T0YAS4</accession>
<name>A0A2T0YAS4_9MICC</name>
<dbReference type="OrthoDB" id="7032234at2"/>
<dbReference type="EMBL" id="PVTY01000030">
    <property type="protein sequence ID" value="PRZ11799.1"/>
    <property type="molecule type" value="Genomic_DNA"/>
</dbReference>